<protein>
    <submittedName>
        <fullName evidence="2">Uncharacterized protein</fullName>
    </submittedName>
</protein>
<proteinExistence type="predicted"/>
<gene>
    <name evidence="2" type="ORF">BGL_1c01140</name>
</gene>
<sequence>MKRYLAGLTALLILTGAGTRHAEASDLTISASYRGNLAQTNGHLTNTTPQSGMCVDHPQACPPGSFSLLFPWAGNAGGHLGVKLLSKDPRAPFEDRFYIGFNVPSFTFITVADDAGFTRSLNFEVTSIGLSANRFPASPTASIGHSGCDFMGGTAWGQSPFYAMFKSASSGYCVYYGPPQPGLDSVEIGDVSFSYRLTLDQPWTWRPGIYRGSYLYRFGPGNNLDFGRNFQGNTDDVMLHFVVSVEPDMYVHFLRDGNWNALTVEMEPMGGWLAWQSEMPPVLTGSTWFDFGTRGPVSISMACAYPVGDGCGIAQNDTSPALGVDVLLTDAGLTDDTGRQAIDSRLTQAPRVFTPVSAQGSGIRQARLTFRTSAGTTGRMRRGESYYGLLILTFDSGVD</sequence>
<organism evidence="2 3">
    <name type="scientific">Burkholderia plantarii</name>
    <dbReference type="NCBI Taxonomy" id="41899"/>
    <lineage>
        <taxon>Bacteria</taxon>
        <taxon>Pseudomonadati</taxon>
        <taxon>Pseudomonadota</taxon>
        <taxon>Betaproteobacteria</taxon>
        <taxon>Burkholderiales</taxon>
        <taxon>Burkholderiaceae</taxon>
        <taxon>Burkholderia</taxon>
    </lineage>
</organism>
<evidence type="ECO:0000313" key="3">
    <source>
        <dbReference type="Proteomes" id="UP000031838"/>
    </source>
</evidence>
<dbReference type="AlphaFoldDB" id="A0A0B6RH28"/>
<accession>A0A0B6RH28</accession>
<dbReference type="KEGG" id="bgp:BGL_1c01140"/>
<dbReference type="Proteomes" id="UP000031838">
    <property type="component" value="Chromosome 1"/>
</dbReference>
<evidence type="ECO:0000313" key="2">
    <source>
        <dbReference type="EMBL" id="AJK44667.1"/>
    </source>
</evidence>
<feature type="chain" id="PRO_5002109253" evidence="1">
    <location>
        <begin position="23"/>
        <end position="399"/>
    </location>
</feature>
<reference evidence="3" key="1">
    <citation type="submission" date="2011-03" db="EMBL/GenBank/DDBJ databases">
        <authorList>
            <person name="Voget S."/>
            <person name="Streit W.R."/>
            <person name="Jaeger K.E."/>
            <person name="Daniel R."/>
        </authorList>
    </citation>
    <scope>NUCLEOTIDE SEQUENCE [LARGE SCALE GENOMIC DNA]</scope>
    <source>
        <strain evidence="3">PG1</strain>
    </source>
</reference>
<dbReference type="EMBL" id="CP002580">
    <property type="protein sequence ID" value="AJK44667.1"/>
    <property type="molecule type" value="Genomic_DNA"/>
</dbReference>
<reference evidence="2 3" key="2">
    <citation type="journal article" date="2016" name="Appl. Microbiol. Biotechnol.">
        <title>Mutations improving production and secretion of extracellular lipase by Burkholderia glumae PG1.</title>
        <authorList>
            <person name="Knapp A."/>
            <person name="Voget S."/>
            <person name="Gao R."/>
            <person name="Zaburannyi N."/>
            <person name="Krysciak D."/>
            <person name="Breuer M."/>
            <person name="Hauer B."/>
            <person name="Streit W.R."/>
            <person name="Muller R."/>
            <person name="Daniel R."/>
            <person name="Jaeger K.E."/>
        </authorList>
    </citation>
    <scope>NUCLEOTIDE SEQUENCE [LARGE SCALE GENOMIC DNA]</scope>
    <source>
        <strain evidence="2 3">PG1</strain>
    </source>
</reference>
<dbReference type="HOGENOM" id="CLU_600885_0_0_4"/>
<evidence type="ECO:0000256" key="1">
    <source>
        <dbReference type="SAM" id="SignalP"/>
    </source>
</evidence>
<feature type="signal peptide" evidence="1">
    <location>
        <begin position="1"/>
        <end position="22"/>
    </location>
</feature>
<keyword evidence="3" id="KW-1185">Reference proteome</keyword>
<keyword evidence="1" id="KW-0732">Signal</keyword>
<name>A0A0B6RH28_BURPL</name>